<feature type="region of interest" description="Disordered" evidence="1">
    <location>
        <begin position="1"/>
        <end position="21"/>
    </location>
</feature>
<keyword evidence="3" id="KW-1185">Reference proteome</keyword>
<comment type="caution">
    <text evidence="2">The sequence shown here is derived from an EMBL/GenBank/DDBJ whole genome shotgun (WGS) entry which is preliminary data.</text>
</comment>
<gene>
    <name evidence="2" type="ORF">O7A05_31615</name>
</gene>
<accession>A0ABU8KMT3</accession>
<protein>
    <submittedName>
        <fullName evidence="2">Uncharacterized protein</fullName>
    </submittedName>
</protein>
<dbReference type="EMBL" id="JAPYKO010000042">
    <property type="protein sequence ID" value="MEI9406672.1"/>
    <property type="molecule type" value="Genomic_DNA"/>
</dbReference>
<evidence type="ECO:0000256" key="1">
    <source>
        <dbReference type="SAM" id="MobiDB-lite"/>
    </source>
</evidence>
<organism evidence="2 3">
    <name type="scientific">Mesorhizobium argentiipisi</name>
    <dbReference type="NCBI Taxonomy" id="3015175"/>
    <lineage>
        <taxon>Bacteria</taxon>
        <taxon>Pseudomonadati</taxon>
        <taxon>Pseudomonadota</taxon>
        <taxon>Alphaproteobacteria</taxon>
        <taxon>Hyphomicrobiales</taxon>
        <taxon>Phyllobacteriaceae</taxon>
        <taxon>Mesorhizobium</taxon>
    </lineage>
</organism>
<dbReference type="Proteomes" id="UP001366503">
    <property type="component" value="Unassembled WGS sequence"/>
</dbReference>
<evidence type="ECO:0000313" key="2">
    <source>
        <dbReference type="EMBL" id="MEI9406672.1"/>
    </source>
</evidence>
<evidence type="ECO:0000313" key="3">
    <source>
        <dbReference type="Proteomes" id="UP001366503"/>
    </source>
</evidence>
<name>A0ABU8KMT3_9HYPH</name>
<proteinExistence type="predicted"/>
<sequence length="234" mass="25569">MPTMFGGGRHHHYQSVEMPPQPVTTADIDAEIRKQDLQIFEAIAREFPDDYDAMLRKINAAAQTGNQTEVRNASRQAVADLRHRYVPLLPSAPDSNVSEALSAQLDMLNHVMARETPATCNNYLRNGPDAISAPGHDFRADLDRIGATLFRAFAAAKRSGLPAAVPSDQDWSLVADVFTKIGGTPAEMEAISNANQDFPGLCPAMARFYEAALVMHGEPGWHIKSALLYAIVKN</sequence>
<reference evidence="2 3" key="1">
    <citation type="submission" date="2022-12" db="EMBL/GenBank/DDBJ databases">
        <authorList>
            <person name="Muema E."/>
        </authorList>
    </citation>
    <scope>NUCLEOTIDE SEQUENCE [LARGE SCALE GENOMIC DNA]</scope>
    <source>
        <strain evidence="3">1330</strain>
    </source>
</reference>
<dbReference type="RefSeq" id="WP_337097238.1">
    <property type="nucleotide sequence ID" value="NZ_JAPYKO010000042.1"/>
</dbReference>